<accession>A0AA88AGJ6</accession>
<keyword evidence="3" id="KW-1185">Reference proteome</keyword>
<name>A0AA88AGJ6_FICCA</name>
<gene>
    <name evidence="2" type="ORF">TIFTF001_021782</name>
</gene>
<evidence type="ECO:0000313" key="2">
    <source>
        <dbReference type="EMBL" id="GMN52637.1"/>
    </source>
</evidence>
<dbReference type="AlphaFoldDB" id="A0AA88AGJ6"/>
<dbReference type="Proteomes" id="UP001187192">
    <property type="component" value="Unassembled WGS sequence"/>
</dbReference>
<reference evidence="2" key="1">
    <citation type="submission" date="2023-07" db="EMBL/GenBank/DDBJ databases">
        <title>draft genome sequence of fig (Ficus carica).</title>
        <authorList>
            <person name="Takahashi T."/>
            <person name="Nishimura K."/>
        </authorList>
    </citation>
    <scope>NUCLEOTIDE SEQUENCE</scope>
</reference>
<proteinExistence type="predicted"/>
<comment type="caution">
    <text evidence="2">The sequence shown here is derived from an EMBL/GenBank/DDBJ whole genome shotgun (WGS) entry which is preliminary data.</text>
</comment>
<protein>
    <submittedName>
        <fullName evidence="2">Uncharacterized protein</fullName>
    </submittedName>
</protein>
<sequence>MAIPSAAVRTAPASCPLRRSAMRVADDAHRRDVRDARGEVGFAGQWPYGGLATHGLQRPRDRLRPPPQVPPPGDLNRRPLDIR</sequence>
<dbReference type="EMBL" id="BTGU01000042">
    <property type="protein sequence ID" value="GMN52637.1"/>
    <property type="molecule type" value="Genomic_DNA"/>
</dbReference>
<feature type="region of interest" description="Disordered" evidence="1">
    <location>
        <begin position="44"/>
        <end position="83"/>
    </location>
</feature>
<evidence type="ECO:0000313" key="3">
    <source>
        <dbReference type="Proteomes" id="UP001187192"/>
    </source>
</evidence>
<evidence type="ECO:0000256" key="1">
    <source>
        <dbReference type="SAM" id="MobiDB-lite"/>
    </source>
</evidence>
<organism evidence="2 3">
    <name type="scientific">Ficus carica</name>
    <name type="common">Common fig</name>
    <dbReference type="NCBI Taxonomy" id="3494"/>
    <lineage>
        <taxon>Eukaryota</taxon>
        <taxon>Viridiplantae</taxon>
        <taxon>Streptophyta</taxon>
        <taxon>Embryophyta</taxon>
        <taxon>Tracheophyta</taxon>
        <taxon>Spermatophyta</taxon>
        <taxon>Magnoliopsida</taxon>
        <taxon>eudicotyledons</taxon>
        <taxon>Gunneridae</taxon>
        <taxon>Pentapetalae</taxon>
        <taxon>rosids</taxon>
        <taxon>fabids</taxon>
        <taxon>Rosales</taxon>
        <taxon>Moraceae</taxon>
        <taxon>Ficeae</taxon>
        <taxon>Ficus</taxon>
    </lineage>
</organism>